<keyword evidence="2" id="KW-1133">Transmembrane helix</keyword>
<evidence type="ECO:0000256" key="1">
    <source>
        <dbReference type="PROSITE-ProRule" id="PRU00339"/>
    </source>
</evidence>
<dbReference type="SMART" id="SM00028">
    <property type="entry name" value="TPR"/>
    <property type="match status" value="4"/>
</dbReference>
<dbReference type="InterPro" id="IPR000792">
    <property type="entry name" value="Tscrpt_reg_LuxR_C"/>
</dbReference>
<feature type="domain" description="HTH luxR-type" evidence="4">
    <location>
        <begin position="532"/>
        <end position="589"/>
    </location>
</feature>
<keyword evidence="3" id="KW-0732">Signal</keyword>
<dbReference type="Gene3D" id="1.25.40.10">
    <property type="entry name" value="Tetratricopeptide repeat domain"/>
    <property type="match status" value="1"/>
</dbReference>
<sequence>MSLVKPNCRTVFIAMLFLPVSFFSRAGDTGFNDGKKTVQIIDSLFALSVSNISINNEIALLYAEKGKELLYEIEYTQGEQKYFLIKAQIAYYDDRYLDALAYLDSLGRILSPDIITPDLGNYYSQKALVNTYLGYHEIAIEMNLKAISVYEELSDFSGISNSYNCIGKIYLNQGNMELAERYFNRALSMNQKTSDKKALGIILINKGNLKIAQDSLDAAMELFSNAYDLYLELGDLRRIALSLYNIAKIQSEEGKYSDAISSLDESLNIYRKLNEKYGQAMVLNQKSLVYRKSGVYNFAIQYGEEAYSILTQINSLSLQTEVLLQLFKAYKAIGDYSKALYFFETYHATKTELESKNSAKRIAEIEYQAQLTANEKNIQLLNQRNRAKTLQVYILIALFGIILLSTFGFILVLRLKNKNLWQKQEILKKKNHLIDLENKMFEKDKKMLENDLELKNKELASRALALIQLNETLKNISVKMNEFSSDSHSEKKQIKAILHDIQLVTHNNIWEEFDLAFSNVHNRFYEKLFEICPNLSATEIKIAALLKLNLSTKEIAAISFKSESSIKTTRHRLRQKLNIGESDNLVAFLLKL</sequence>
<dbReference type="InterPro" id="IPR036388">
    <property type="entry name" value="WH-like_DNA-bd_sf"/>
</dbReference>
<gene>
    <name evidence="5" type="ORF">ENN90_02220</name>
</gene>
<dbReference type="GO" id="GO:0003677">
    <property type="term" value="F:DNA binding"/>
    <property type="evidence" value="ECO:0007669"/>
    <property type="project" value="InterPro"/>
</dbReference>
<evidence type="ECO:0000313" key="5">
    <source>
        <dbReference type="EMBL" id="HDR50424.1"/>
    </source>
</evidence>
<keyword evidence="2" id="KW-0812">Transmembrane</keyword>
<dbReference type="AlphaFoldDB" id="A0A831L9B2"/>
<dbReference type="Pfam" id="PF13424">
    <property type="entry name" value="TPR_12"/>
    <property type="match status" value="2"/>
</dbReference>
<feature type="repeat" description="TPR" evidence="1">
    <location>
        <begin position="160"/>
        <end position="193"/>
    </location>
</feature>
<dbReference type="InterPro" id="IPR011990">
    <property type="entry name" value="TPR-like_helical_dom_sf"/>
</dbReference>
<accession>A0A831L9B2</accession>
<dbReference type="Gene3D" id="1.10.10.10">
    <property type="entry name" value="Winged helix-like DNA-binding domain superfamily/Winged helix DNA-binding domain"/>
    <property type="match status" value="1"/>
</dbReference>
<comment type="caution">
    <text evidence="5">The sequence shown here is derived from an EMBL/GenBank/DDBJ whole genome shotgun (WGS) entry which is preliminary data.</text>
</comment>
<dbReference type="SUPFAM" id="SSF48452">
    <property type="entry name" value="TPR-like"/>
    <property type="match status" value="1"/>
</dbReference>
<evidence type="ECO:0000259" key="4">
    <source>
        <dbReference type="SMART" id="SM00421"/>
    </source>
</evidence>
<proteinExistence type="predicted"/>
<organism evidence="5">
    <name type="scientific">Mariniphaga anaerophila</name>
    <dbReference type="NCBI Taxonomy" id="1484053"/>
    <lineage>
        <taxon>Bacteria</taxon>
        <taxon>Pseudomonadati</taxon>
        <taxon>Bacteroidota</taxon>
        <taxon>Bacteroidia</taxon>
        <taxon>Marinilabiliales</taxon>
        <taxon>Prolixibacteraceae</taxon>
        <taxon>Mariniphaga</taxon>
    </lineage>
</organism>
<protein>
    <submittedName>
        <fullName evidence="5">Tetratricopeptide repeat protein</fullName>
    </submittedName>
</protein>
<dbReference type="InterPro" id="IPR019734">
    <property type="entry name" value="TPR_rpt"/>
</dbReference>
<reference evidence="5" key="1">
    <citation type="journal article" date="2020" name="mSystems">
        <title>Genome- and Community-Level Interaction Insights into Carbon Utilization and Element Cycling Functions of Hydrothermarchaeota in Hydrothermal Sediment.</title>
        <authorList>
            <person name="Zhou Z."/>
            <person name="Liu Y."/>
            <person name="Xu W."/>
            <person name="Pan J."/>
            <person name="Luo Z.H."/>
            <person name="Li M."/>
        </authorList>
    </citation>
    <scope>NUCLEOTIDE SEQUENCE [LARGE SCALE GENOMIC DNA]</scope>
    <source>
        <strain evidence="5">SpSt-1217</strain>
    </source>
</reference>
<evidence type="ECO:0000256" key="2">
    <source>
        <dbReference type="SAM" id="Phobius"/>
    </source>
</evidence>
<keyword evidence="2" id="KW-0472">Membrane</keyword>
<keyword evidence="1" id="KW-0802">TPR repeat</keyword>
<feature type="transmembrane region" description="Helical" evidence="2">
    <location>
        <begin position="392"/>
        <end position="413"/>
    </location>
</feature>
<evidence type="ECO:0000256" key="3">
    <source>
        <dbReference type="SAM" id="SignalP"/>
    </source>
</evidence>
<dbReference type="GO" id="GO:0006355">
    <property type="term" value="P:regulation of DNA-templated transcription"/>
    <property type="evidence" value="ECO:0007669"/>
    <property type="project" value="InterPro"/>
</dbReference>
<feature type="signal peptide" evidence="3">
    <location>
        <begin position="1"/>
        <end position="26"/>
    </location>
</feature>
<dbReference type="EMBL" id="DSDK01000126">
    <property type="protein sequence ID" value="HDR50424.1"/>
    <property type="molecule type" value="Genomic_DNA"/>
</dbReference>
<dbReference type="SUPFAM" id="SSF46894">
    <property type="entry name" value="C-terminal effector domain of the bipartite response regulators"/>
    <property type="match status" value="1"/>
</dbReference>
<dbReference type="Proteomes" id="UP000886047">
    <property type="component" value="Unassembled WGS sequence"/>
</dbReference>
<dbReference type="SMART" id="SM00421">
    <property type="entry name" value="HTH_LUXR"/>
    <property type="match status" value="1"/>
</dbReference>
<dbReference type="InterPro" id="IPR016032">
    <property type="entry name" value="Sig_transdc_resp-reg_C-effctor"/>
</dbReference>
<dbReference type="PANTHER" id="PTHR10098">
    <property type="entry name" value="RAPSYN-RELATED"/>
    <property type="match status" value="1"/>
</dbReference>
<feature type="chain" id="PRO_5032944557" evidence="3">
    <location>
        <begin position="27"/>
        <end position="592"/>
    </location>
</feature>
<name>A0A831L9B2_9BACT</name>
<dbReference type="PROSITE" id="PS50005">
    <property type="entry name" value="TPR"/>
    <property type="match status" value="1"/>
</dbReference>